<proteinExistence type="predicted"/>
<evidence type="ECO:0000259" key="9">
    <source>
        <dbReference type="Pfam" id="PF18967"/>
    </source>
</evidence>
<evidence type="ECO:0000256" key="2">
    <source>
        <dbReference type="ARBA" id="ARBA00022475"/>
    </source>
</evidence>
<organism evidence="10 11">
    <name type="scientific">Streptomyces virens</name>
    <dbReference type="NCBI Taxonomy" id="285572"/>
    <lineage>
        <taxon>Bacteria</taxon>
        <taxon>Bacillati</taxon>
        <taxon>Actinomycetota</taxon>
        <taxon>Actinomycetes</taxon>
        <taxon>Kitasatosporales</taxon>
        <taxon>Streptomycetaceae</taxon>
        <taxon>Streptomyces</taxon>
    </lineage>
</organism>
<keyword evidence="7 8" id="KW-0472">Membrane</keyword>
<feature type="transmembrane region" description="Helical" evidence="8">
    <location>
        <begin position="32"/>
        <end position="53"/>
    </location>
</feature>
<reference evidence="11" key="1">
    <citation type="journal article" date="2019" name="Int. J. Syst. Evol. Microbiol.">
        <title>The Global Catalogue of Microorganisms (GCM) 10K type strain sequencing project: providing services to taxonomists for standard genome sequencing and annotation.</title>
        <authorList>
            <consortium name="The Broad Institute Genomics Platform"/>
            <consortium name="The Broad Institute Genome Sequencing Center for Infectious Disease"/>
            <person name="Wu L."/>
            <person name="Ma J."/>
        </authorList>
    </citation>
    <scope>NUCLEOTIDE SEQUENCE [LARGE SCALE GENOMIC DNA]</scope>
    <source>
        <strain evidence="11">JCM 9095</strain>
    </source>
</reference>
<evidence type="ECO:0000256" key="3">
    <source>
        <dbReference type="ARBA" id="ARBA00022692"/>
    </source>
</evidence>
<evidence type="ECO:0000256" key="7">
    <source>
        <dbReference type="ARBA" id="ARBA00023136"/>
    </source>
</evidence>
<comment type="caution">
    <text evidence="10">The sequence shown here is derived from an EMBL/GenBank/DDBJ whole genome shotgun (WGS) entry which is preliminary data.</text>
</comment>
<evidence type="ECO:0000313" key="11">
    <source>
        <dbReference type="Proteomes" id="UP001501866"/>
    </source>
</evidence>
<evidence type="ECO:0000256" key="5">
    <source>
        <dbReference type="ARBA" id="ARBA00022989"/>
    </source>
</evidence>
<keyword evidence="3 8" id="KW-0812">Transmembrane</keyword>
<gene>
    <name evidence="10" type="ORF">GCM10010451_38140</name>
</gene>
<accession>A0ABP6PPR1</accession>
<feature type="transmembrane region" description="Helical" evidence="8">
    <location>
        <begin position="143"/>
        <end position="165"/>
    </location>
</feature>
<dbReference type="RefSeq" id="WP_161175953.1">
    <property type="nucleotide sequence ID" value="NZ_BAAAUH010000028.1"/>
</dbReference>
<evidence type="ECO:0000256" key="8">
    <source>
        <dbReference type="SAM" id="Phobius"/>
    </source>
</evidence>
<keyword evidence="4" id="KW-0547">Nucleotide-binding</keyword>
<evidence type="ECO:0000313" key="10">
    <source>
        <dbReference type="EMBL" id="GAA3185297.1"/>
    </source>
</evidence>
<dbReference type="Pfam" id="PF18967">
    <property type="entry name" value="PycTM"/>
    <property type="match status" value="1"/>
</dbReference>
<keyword evidence="5 8" id="KW-1133">Transmembrane helix</keyword>
<evidence type="ECO:0000256" key="4">
    <source>
        <dbReference type="ARBA" id="ARBA00022741"/>
    </source>
</evidence>
<protein>
    <recommendedName>
        <fullName evidence="9">Pycsar effector protein domain-containing protein</fullName>
    </recommendedName>
</protein>
<evidence type="ECO:0000256" key="1">
    <source>
        <dbReference type="ARBA" id="ARBA00004236"/>
    </source>
</evidence>
<dbReference type="Proteomes" id="UP001501866">
    <property type="component" value="Unassembled WGS sequence"/>
</dbReference>
<feature type="domain" description="Pycsar effector protein" evidence="9">
    <location>
        <begin position="15"/>
        <end position="161"/>
    </location>
</feature>
<keyword evidence="11" id="KW-1185">Reference proteome</keyword>
<feature type="transmembrane region" description="Helical" evidence="8">
    <location>
        <begin position="59"/>
        <end position="82"/>
    </location>
</feature>
<evidence type="ECO:0000256" key="6">
    <source>
        <dbReference type="ARBA" id="ARBA00023118"/>
    </source>
</evidence>
<keyword evidence="2" id="KW-1003">Cell membrane</keyword>
<dbReference type="InterPro" id="IPR043760">
    <property type="entry name" value="PycTM_dom"/>
</dbReference>
<comment type="subcellular location">
    <subcellularLocation>
        <location evidence="1">Cell membrane</location>
    </subcellularLocation>
</comment>
<dbReference type="EMBL" id="BAAAUH010000028">
    <property type="protein sequence ID" value="GAA3185297.1"/>
    <property type="molecule type" value="Genomic_DNA"/>
</dbReference>
<sequence>MDDTSSTEQQVLRIRAMVADMVVELQRADGKATAVCGVAGGLLAVGLGTLTGMSAASPVVVAALLWASVAMGAAVGAALWALRPVLPRSGSPEVLLSAGRAARTVRLVASLSEMGAEEQLRVERERLAVLANLARGKFLATRVAVDLVVTALAVAGMGLLILYMAA</sequence>
<keyword evidence="6" id="KW-0051">Antiviral defense</keyword>
<name>A0ABP6PPR1_9ACTN</name>